<dbReference type="AlphaFoldDB" id="A0AAU6PZE6"/>
<name>A0AAU6PZE6_9DEIO</name>
<protein>
    <recommendedName>
        <fullName evidence="2">DUF1440 domain-containing protein</fullName>
    </recommendedName>
</protein>
<accession>A0AAU6PZE6</accession>
<evidence type="ECO:0008006" key="2">
    <source>
        <dbReference type="Google" id="ProtNLM"/>
    </source>
</evidence>
<proteinExistence type="predicted"/>
<gene>
    <name evidence="1" type="ORF">WDJ50_08065</name>
</gene>
<organism evidence="1">
    <name type="scientific">Deinococcus sp. VB142</name>
    <dbReference type="NCBI Taxonomy" id="3112952"/>
    <lineage>
        <taxon>Bacteria</taxon>
        <taxon>Thermotogati</taxon>
        <taxon>Deinococcota</taxon>
        <taxon>Deinococci</taxon>
        <taxon>Deinococcales</taxon>
        <taxon>Deinococcaceae</taxon>
        <taxon>Deinococcus</taxon>
    </lineage>
</organism>
<dbReference type="RefSeq" id="WP_339094012.1">
    <property type="nucleotide sequence ID" value="NZ_CP149782.1"/>
</dbReference>
<reference evidence="1" key="1">
    <citation type="submission" date="2024-03" db="EMBL/GenBank/DDBJ databases">
        <title>Deinococcus weizhi sp. nov., isolated from human skin.</title>
        <authorList>
            <person name="Wei Z."/>
            <person name="Tian F."/>
            <person name="Yang C."/>
            <person name="Xin L.T."/>
            <person name="Wen Z.J."/>
            <person name="Lan K.C."/>
            <person name="Yu L."/>
            <person name="Zhe W."/>
            <person name="Dan F.D."/>
            <person name="Jun W."/>
            <person name="Rui Z."/>
            <person name="Yong X.J."/>
            <person name="Ting Y."/>
            <person name="Wei X."/>
            <person name="Xu Z.G."/>
            <person name="Xin Z."/>
            <person name="Dong F.G."/>
            <person name="Ni X.M."/>
            <person name="Zheng M.G."/>
            <person name="Chun Y."/>
            <person name="Qian W.X."/>
        </authorList>
    </citation>
    <scope>NUCLEOTIDE SEQUENCE</scope>
    <source>
        <strain evidence="1">VB142</strain>
    </source>
</reference>
<evidence type="ECO:0000313" key="1">
    <source>
        <dbReference type="EMBL" id="WYF43385.1"/>
    </source>
</evidence>
<sequence>MNSISRVALGALGGAVGALAMTVYNKRVAPLVTSGKNAHLPDQHSVAPLGQLHAPGESSAAAVGRLAYEAAKGRNAPREARESLGEQVHWGMGIASGAVYGLLTRDLNLLTSLGFSMTLWVLVDEGLLPLAGLHDGPAGDSVAGHASRLASHLAYGAGLGLTVLALQNGKSADR</sequence>
<dbReference type="EMBL" id="CP149782">
    <property type="protein sequence ID" value="WYF43385.1"/>
    <property type="molecule type" value="Genomic_DNA"/>
</dbReference>